<evidence type="ECO:0000256" key="1">
    <source>
        <dbReference type="SAM" id="SignalP"/>
    </source>
</evidence>
<name>A0ABD3PJY1_9STRA</name>
<feature type="signal peptide" evidence="1">
    <location>
        <begin position="1"/>
        <end position="26"/>
    </location>
</feature>
<dbReference type="PANTHER" id="PTHR33219">
    <property type="entry name" value="YLMG HOMOLOG PROTEIN 2, CHLOROPLASTIC"/>
    <property type="match status" value="1"/>
</dbReference>
<protein>
    <submittedName>
        <fullName evidence="2">Uncharacterized protein</fullName>
    </submittedName>
</protein>
<dbReference type="Pfam" id="PF02325">
    <property type="entry name" value="CCB3_YggT"/>
    <property type="match status" value="1"/>
</dbReference>
<dbReference type="InterPro" id="IPR003425">
    <property type="entry name" value="CCB3/YggT"/>
</dbReference>
<dbReference type="PANTHER" id="PTHR33219:SF14">
    <property type="entry name" value="PROTEIN COFACTOR ASSEMBLY OF COMPLEX C SUBUNIT B CCB3, CHLOROPLASTIC-RELATED"/>
    <property type="match status" value="1"/>
</dbReference>
<comment type="caution">
    <text evidence="2">The sequence shown here is derived from an EMBL/GenBank/DDBJ whole genome shotgun (WGS) entry which is preliminary data.</text>
</comment>
<keyword evidence="3" id="KW-1185">Reference proteome</keyword>
<evidence type="ECO:0000313" key="3">
    <source>
        <dbReference type="Proteomes" id="UP001530315"/>
    </source>
</evidence>
<dbReference type="EMBL" id="JALLAZ020000751">
    <property type="protein sequence ID" value="KAL3787983.1"/>
    <property type="molecule type" value="Genomic_DNA"/>
</dbReference>
<gene>
    <name evidence="2" type="ORF">ACHAW5_007446</name>
</gene>
<organism evidence="2 3">
    <name type="scientific">Stephanodiscus triporus</name>
    <dbReference type="NCBI Taxonomy" id="2934178"/>
    <lineage>
        <taxon>Eukaryota</taxon>
        <taxon>Sar</taxon>
        <taxon>Stramenopiles</taxon>
        <taxon>Ochrophyta</taxon>
        <taxon>Bacillariophyta</taxon>
        <taxon>Coscinodiscophyceae</taxon>
        <taxon>Thalassiosirophycidae</taxon>
        <taxon>Stephanodiscales</taxon>
        <taxon>Stephanodiscaceae</taxon>
        <taxon>Stephanodiscus</taxon>
    </lineage>
</organism>
<feature type="chain" id="PRO_5044821567" evidence="1">
    <location>
        <begin position="27"/>
        <end position="234"/>
    </location>
</feature>
<accession>A0ABD3PJY1</accession>
<dbReference type="Proteomes" id="UP001530315">
    <property type="component" value="Unassembled WGS sequence"/>
</dbReference>
<evidence type="ECO:0000313" key="2">
    <source>
        <dbReference type="EMBL" id="KAL3787983.1"/>
    </source>
</evidence>
<sequence>MMMMRSSASPPLLLLAILAMVATSSASIFLPGVGGGGVSRLPPRFGAADLLPSDDDRASSSSYYHRRRCLDRAVRNSRRRSSSFSSSFDGRSPFLAMAIPGNSLPEQIIIGGFGNFISIYNAVITGRILLSWFPQAAGVGALRPIYQITDPYLNLFRGIIPPIFGLDLSPILAFVTLNLLQSSSVSLAATIEDYDIADGGVRAMAGGGWKEKHAKLVKWGLKTAAKDAGTCSGM</sequence>
<dbReference type="AlphaFoldDB" id="A0ABD3PJY1"/>
<keyword evidence="1" id="KW-0732">Signal</keyword>
<proteinExistence type="predicted"/>
<reference evidence="2 3" key="1">
    <citation type="submission" date="2024-10" db="EMBL/GenBank/DDBJ databases">
        <title>Updated reference genomes for cyclostephanoid diatoms.</title>
        <authorList>
            <person name="Roberts W.R."/>
            <person name="Alverson A.J."/>
        </authorList>
    </citation>
    <scope>NUCLEOTIDE SEQUENCE [LARGE SCALE GENOMIC DNA]</scope>
    <source>
        <strain evidence="2 3">AJA276-08</strain>
    </source>
</reference>